<sequence>MSPFLQQCLSNLVGLGTLDSLMCGTEAPISASRMLGEVSRLLKPGGTYMLITYGDPNVRMVHLNKPAYNWKILLYIIPRPGFERREGCSSSPRSYLEPVPTTDDGLLPEKFVLEDPDSHYIYVCKKRDDTGLSKAPNYALRADLL</sequence>
<comment type="caution">
    <text evidence="1">The sequence shown here is derived from an EMBL/GenBank/DDBJ whole genome shotgun (WGS) entry which is preliminary data.</text>
</comment>
<keyword evidence="2" id="KW-1185">Reference proteome</keyword>
<accession>A0AA88AU01</accession>
<organism evidence="1 2">
    <name type="scientific">Ficus carica</name>
    <name type="common">Common fig</name>
    <dbReference type="NCBI Taxonomy" id="3494"/>
    <lineage>
        <taxon>Eukaryota</taxon>
        <taxon>Viridiplantae</taxon>
        <taxon>Streptophyta</taxon>
        <taxon>Embryophyta</taxon>
        <taxon>Tracheophyta</taxon>
        <taxon>Spermatophyta</taxon>
        <taxon>Magnoliopsida</taxon>
        <taxon>eudicotyledons</taxon>
        <taxon>Gunneridae</taxon>
        <taxon>Pentapetalae</taxon>
        <taxon>rosids</taxon>
        <taxon>fabids</taxon>
        <taxon>Rosales</taxon>
        <taxon>Moraceae</taxon>
        <taxon>Ficeae</taxon>
        <taxon>Ficus</taxon>
    </lineage>
</organism>
<reference evidence="1" key="1">
    <citation type="submission" date="2023-07" db="EMBL/GenBank/DDBJ databases">
        <title>draft genome sequence of fig (Ficus carica).</title>
        <authorList>
            <person name="Takahashi T."/>
            <person name="Nishimura K."/>
        </authorList>
    </citation>
    <scope>NUCLEOTIDE SEQUENCE</scope>
</reference>
<gene>
    <name evidence="1" type="ORF">TIFTF001_022809</name>
</gene>
<name>A0AA88AU01_FICCA</name>
<evidence type="ECO:0000313" key="2">
    <source>
        <dbReference type="Proteomes" id="UP001187192"/>
    </source>
</evidence>
<protein>
    <submittedName>
        <fullName evidence="1">Uncharacterized protein</fullName>
    </submittedName>
</protein>
<dbReference type="AlphaFoldDB" id="A0AA88AU01"/>
<dbReference type="SUPFAM" id="SSF53335">
    <property type="entry name" value="S-adenosyl-L-methionine-dependent methyltransferases"/>
    <property type="match status" value="1"/>
</dbReference>
<dbReference type="EMBL" id="BTGU01000047">
    <property type="protein sequence ID" value="GMN53668.1"/>
    <property type="molecule type" value="Genomic_DNA"/>
</dbReference>
<dbReference type="Proteomes" id="UP001187192">
    <property type="component" value="Unassembled WGS sequence"/>
</dbReference>
<proteinExistence type="predicted"/>
<dbReference type="Gene3D" id="3.40.50.150">
    <property type="entry name" value="Vaccinia Virus protein VP39"/>
    <property type="match status" value="1"/>
</dbReference>
<dbReference type="InterPro" id="IPR029063">
    <property type="entry name" value="SAM-dependent_MTases_sf"/>
</dbReference>
<evidence type="ECO:0000313" key="1">
    <source>
        <dbReference type="EMBL" id="GMN53668.1"/>
    </source>
</evidence>